<feature type="non-terminal residue" evidence="1">
    <location>
        <position position="67"/>
    </location>
</feature>
<dbReference type="EMBL" id="UINC01154063">
    <property type="protein sequence ID" value="SVD49136.1"/>
    <property type="molecule type" value="Genomic_DNA"/>
</dbReference>
<sequence>MTATIGTVYDDLGVSTFINARGTITTLGGSIMPPEVVDAMSQASRHFVHLNELHDRVGARIAEITGA</sequence>
<dbReference type="AlphaFoldDB" id="A0A382VRC0"/>
<gene>
    <name evidence="1" type="ORF">METZ01_LOCUS401990</name>
</gene>
<reference evidence="1" key="1">
    <citation type="submission" date="2018-05" db="EMBL/GenBank/DDBJ databases">
        <authorList>
            <person name="Lanie J.A."/>
            <person name="Ng W.-L."/>
            <person name="Kazmierczak K.M."/>
            <person name="Andrzejewski T.M."/>
            <person name="Davidsen T.M."/>
            <person name="Wayne K.J."/>
            <person name="Tettelin H."/>
            <person name="Glass J.I."/>
            <person name="Rusch D."/>
            <person name="Podicherti R."/>
            <person name="Tsui H.-C.T."/>
            <person name="Winkler M.E."/>
        </authorList>
    </citation>
    <scope>NUCLEOTIDE SEQUENCE</scope>
</reference>
<name>A0A382VRC0_9ZZZZ</name>
<proteinExistence type="predicted"/>
<protein>
    <submittedName>
        <fullName evidence="1">Uncharacterized protein</fullName>
    </submittedName>
</protein>
<organism evidence="1">
    <name type="scientific">marine metagenome</name>
    <dbReference type="NCBI Taxonomy" id="408172"/>
    <lineage>
        <taxon>unclassified sequences</taxon>
        <taxon>metagenomes</taxon>
        <taxon>ecological metagenomes</taxon>
    </lineage>
</organism>
<dbReference type="Gene3D" id="3.40.640.10">
    <property type="entry name" value="Type I PLP-dependent aspartate aminotransferase-like (Major domain)"/>
    <property type="match status" value="1"/>
</dbReference>
<evidence type="ECO:0000313" key="1">
    <source>
        <dbReference type="EMBL" id="SVD49136.1"/>
    </source>
</evidence>
<accession>A0A382VRC0</accession>
<dbReference type="InterPro" id="IPR015421">
    <property type="entry name" value="PyrdxlP-dep_Trfase_major"/>
</dbReference>